<dbReference type="GO" id="GO:0019005">
    <property type="term" value="C:SCF ubiquitin ligase complex"/>
    <property type="evidence" value="ECO:0007669"/>
    <property type="project" value="TreeGrafter"/>
</dbReference>
<evidence type="ECO:0000256" key="14">
    <source>
        <dbReference type="ARBA" id="ARBA00071255"/>
    </source>
</evidence>
<dbReference type="Pfam" id="PF12937">
    <property type="entry name" value="F-box-like"/>
    <property type="match status" value="1"/>
</dbReference>
<comment type="similarity">
    <text evidence="12">Belongs to the DRC6 family.</text>
</comment>
<gene>
    <name evidence="19" type="ORF">KIL84_020173</name>
</gene>
<comment type="subcellular location">
    <subcellularLocation>
        <location evidence="2">Cytoplasm</location>
        <location evidence="2">Cytoskeleton</location>
        <location evidence="2">Flagellum axoneme</location>
    </subcellularLocation>
    <subcellularLocation>
        <location evidence="1">Cytoplasm</location>
        <location evidence="1">Cytoskeleton</location>
        <location evidence="1">Microtubule organizing center</location>
        <location evidence="1">Centrosome</location>
    </subcellularLocation>
</comment>
<dbReference type="CDD" id="cd22124">
    <property type="entry name" value="F-box_FBXL13"/>
    <property type="match status" value="1"/>
</dbReference>
<dbReference type="InterPro" id="IPR001810">
    <property type="entry name" value="F-box_dom"/>
</dbReference>
<comment type="caution">
    <text evidence="19">The sequence shown here is derived from an EMBL/GenBank/DDBJ whole genome shotgun (WGS) entry which is preliminary data.</text>
</comment>
<dbReference type="GO" id="GO:0005813">
    <property type="term" value="C:centrosome"/>
    <property type="evidence" value="ECO:0007669"/>
    <property type="project" value="UniProtKB-SubCell"/>
</dbReference>
<keyword evidence="8" id="KW-0969">Cilium</keyword>
<evidence type="ECO:0000256" key="12">
    <source>
        <dbReference type="ARBA" id="ARBA00061246"/>
    </source>
</evidence>
<comment type="function">
    <text evidence="11">Substrate-recognition component of the SCF (SKP1-CUL1-F-box protein)-type E3 ubiquitin ligase complex. Component of the nexin-dynein regulatory complex (N-DRC), a key regulator of ciliary/flagellar motility which maintains the alignment and integrity of the distal axoneme and regulates microtubule sliding in motile axonemes. Specifically targets CEP192 isoform 3 for ubiquitin-mediated proteolysis and thereby acts as a regulator of microtubule nucleation activity.</text>
</comment>
<keyword evidence="20" id="KW-1185">Reference proteome</keyword>
<dbReference type="FunFam" id="3.80.10.10:FF:000291">
    <property type="entry name" value="F-box and leucine rich repeat protein 13"/>
    <property type="match status" value="1"/>
</dbReference>
<evidence type="ECO:0000256" key="4">
    <source>
        <dbReference type="ARBA" id="ARBA00022614"/>
    </source>
</evidence>
<sequence length="816" mass="92850">PEGPGSTMSSLRNADPALRAYFKRHSLLDVYETLLCGVFIMCPEDPLKFLEEKIREIMENGLDGILWDTCIDSSLRPKLKRISETYLHILFGLNDEQLMTDELCGKAWNFYSKNLKKVYFQEWMQYCLLQKNSRALVKRKMAVAAAHYDTRITRVVVQKWRAWVQFRKEQIALAAMRIQKVFNDSLHKIILRAWHAEAQSSAKTKAYFERLVKGDQEEYFDKQDDVQYSSTSETVKDEISNIPERAVLQIFHYINLIDLARCAQVSRTWMLLTQASSIWTDIDFSSVKHKMQDKTLINILKKWRPYVVRLNLRGCSSLHWPSFKNISECKNLQDLNVSECQGLNDESMRLISEGCPALLYLNLSYTDITNGTLRLLSRSFSNLQYLSLAYCRKFTDKGLQYLGSGKGCHKLIYLDLSGCIQISVDGFRYIANSCSGIKHLVINDMPTLTDKCIQALVEKCQQIMSVVFLDSPHLSDVAFKALAECKLVKVRIEGNNRITDLSFKLMSKSCPQIKHIYMADCQKITDVSLKTISPLKYILVLNLADCVRISDAGLRSFLEGSSGTKLRELNLTNCIHVTDTSLMKIAQRCHNLAYLNMRYCESVTDTGIEALGNMTSLISIDISGTTVSDMSLAALGHTRRMKELSVSECRKITDMGIQKFCQGAKDLEYCDVSYCFQLTNETVKALAFNCHQLTSLNIAGCHKMTDLCVQYLSGVCHYLHFLDISGCVHLTDKTLKYLWKGCTQLRILKMLYCRNITKQAVLKYSAKLEKQEYNDADPPAWLGYDSGGGVLSLNKKPKTGPEKAKALYQNENKEAA</sequence>
<evidence type="ECO:0000256" key="16">
    <source>
        <dbReference type="ARBA" id="ARBA00083659"/>
    </source>
</evidence>
<dbReference type="SUPFAM" id="SSF52047">
    <property type="entry name" value="RNI-like"/>
    <property type="match status" value="2"/>
</dbReference>
<evidence type="ECO:0000313" key="19">
    <source>
        <dbReference type="EMBL" id="KAH1187424.1"/>
    </source>
</evidence>
<keyword evidence="7" id="KW-0282">Flagellum</keyword>
<keyword evidence="6" id="KW-0833">Ubl conjugation pathway</keyword>
<comment type="subunit">
    <text evidence="13">Component of the nexin-dynein regulatory complex (N-DRC). Directly interacts with SKP1 and CUL1. Interacts with TCTE1/DRC5.</text>
</comment>
<evidence type="ECO:0000259" key="18">
    <source>
        <dbReference type="PROSITE" id="PS50181"/>
    </source>
</evidence>
<evidence type="ECO:0000256" key="13">
    <source>
        <dbReference type="ARBA" id="ARBA00061870"/>
    </source>
</evidence>
<evidence type="ECO:0000256" key="11">
    <source>
        <dbReference type="ARBA" id="ARBA00058421"/>
    </source>
</evidence>
<feature type="non-terminal residue" evidence="19">
    <location>
        <position position="816"/>
    </location>
</feature>
<keyword evidence="9" id="KW-0206">Cytoskeleton</keyword>
<dbReference type="EMBL" id="JAHDVG010000463">
    <property type="protein sequence ID" value="KAH1187424.1"/>
    <property type="molecule type" value="Genomic_DNA"/>
</dbReference>
<dbReference type="PROSITE" id="PS50181">
    <property type="entry name" value="FBOX"/>
    <property type="match status" value="1"/>
</dbReference>
<keyword evidence="4" id="KW-0433">Leucine-rich repeat</keyword>
<dbReference type="PANTHER" id="PTHR13318:SF19">
    <property type="entry name" value="F-BOX_LRR-REPEAT PROTEIN 5"/>
    <property type="match status" value="1"/>
</dbReference>
<keyword evidence="10" id="KW-0966">Cell projection</keyword>
<dbReference type="GO" id="GO:0031146">
    <property type="term" value="P:SCF-dependent proteasomal ubiquitin-dependent protein catabolic process"/>
    <property type="evidence" value="ECO:0007669"/>
    <property type="project" value="TreeGrafter"/>
</dbReference>
<protein>
    <recommendedName>
        <fullName evidence="14">F-box and leucine-rich repeat protein 13</fullName>
    </recommendedName>
    <alternativeName>
        <fullName evidence="15">Dynein regulatory complex subunit 6</fullName>
    </alternativeName>
    <alternativeName>
        <fullName evidence="16">F-box/LRR-repeat protein 13</fullName>
    </alternativeName>
</protein>
<evidence type="ECO:0000256" key="3">
    <source>
        <dbReference type="ARBA" id="ARBA00022490"/>
    </source>
</evidence>
<evidence type="ECO:0000256" key="6">
    <source>
        <dbReference type="ARBA" id="ARBA00022786"/>
    </source>
</evidence>
<evidence type="ECO:0000256" key="9">
    <source>
        <dbReference type="ARBA" id="ARBA00023212"/>
    </source>
</evidence>
<keyword evidence="3" id="KW-0963">Cytoplasm</keyword>
<dbReference type="InterPro" id="IPR032675">
    <property type="entry name" value="LRR_dom_sf"/>
</dbReference>
<keyword evidence="5" id="KW-0677">Repeat</keyword>
<dbReference type="PANTHER" id="PTHR13318">
    <property type="entry name" value="PARTNER OF PAIRED, ISOFORM B-RELATED"/>
    <property type="match status" value="1"/>
</dbReference>
<reference evidence="19" key="1">
    <citation type="submission" date="2021-09" db="EMBL/GenBank/DDBJ databases">
        <title>The genome of Mauremys mutica provides insights into the evolution of semi-aquatic lifestyle.</title>
        <authorList>
            <person name="Gong S."/>
            <person name="Gao Y."/>
        </authorList>
    </citation>
    <scope>NUCLEOTIDE SEQUENCE</scope>
    <source>
        <strain evidence="19">MM-2020</strain>
        <tissue evidence="19">Muscle</tissue>
    </source>
</reference>
<dbReference type="CDD" id="cd22977">
    <property type="entry name" value="DD_FBXL13"/>
    <property type="match status" value="1"/>
</dbReference>
<dbReference type="FunFam" id="3.80.10.10:FF:000266">
    <property type="entry name" value="F-box and leucine rich repeat protein 13"/>
    <property type="match status" value="1"/>
</dbReference>
<dbReference type="SMART" id="SM00367">
    <property type="entry name" value="LRR_CC"/>
    <property type="match status" value="15"/>
</dbReference>
<name>A0A9D4BBZ9_9SAUR</name>
<evidence type="ECO:0000256" key="2">
    <source>
        <dbReference type="ARBA" id="ARBA00004611"/>
    </source>
</evidence>
<evidence type="ECO:0000256" key="5">
    <source>
        <dbReference type="ARBA" id="ARBA00022737"/>
    </source>
</evidence>
<dbReference type="Proteomes" id="UP000827986">
    <property type="component" value="Unassembled WGS sequence"/>
</dbReference>
<evidence type="ECO:0000256" key="10">
    <source>
        <dbReference type="ARBA" id="ARBA00023273"/>
    </source>
</evidence>
<evidence type="ECO:0000256" key="7">
    <source>
        <dbReference type="ARBA" id="ARBA00022846"/>
    </source>
</evidence>
<dbReference type="InterPro" id="IPR057207">
    <property type="entry name" value="FBXL15_LRR"/>
</dbReference>
<dbReference type="InterPro" id="IPR006553">
    <property type="entry name" value="Leu-rich_rpt_Cys-con_subtyp"/>
</dbReference>
<evidence type="ECO:0000313" key="20">
    <source>
        <dbReference type="Proteomes" id="UP000827986"/>
    </source>
</evidence>
<feature type="compositionally biased region" description="Basic and acidic residues" evidence="17">
    <location>
        <begin position="799"/>
        <end position="816"/>
    </location>
</feature>
<evidence type="ECO:0000256" key="1">
    <source>
        <dbReference type="ARBA" id="ARBA00004300"/>
    </source>
</evidence>
<feature type="region of interest" description="Disordered" evidence="17">
    <location>
        <begin position="793"/>
        <end position="816"/>
    </location>
</feature>
<evidence type="ECO:0000256" key="8">
    <source>
        <dbReference type="ARBA" id="ARBA00023069"/>
    </source>
</evidence>
<evidence type="ECO:0000256" key="17">
    <source>
        <dbReference type="SAM" id="MobiDB-lite"/>
    </source>
</evidence>
<dbReference type="Gene3D" id="3.80.10.10">
    <property type="entry name" value="Ribonuclease Inhibitor"/>
    <property type="match status" value="3"/>
</dbReference>
<dbReference type="AlphaFoldDB" id="A0A9D4BBZ9"/>
<evidence type="ECO:0000256" key="15">
    <source>
        <dbReference type="ARBA" id="ARBA00081702"/>
    </source>
</evidence>
<accession>A0A9D4BBZ9</accession>
<organism evidence="19 20">
    <name type="scientific">Mauremys mutica</name>
    <name type="common">yellowpond turtle</name>
    <dbReference type="NCBI Taxonomy" id="74926"/>
    <lineage>
        <taxon>Eukaryota</taxon>
        <taxon>Metazoa</taxon>
        <taxon>Chordata</taxon>
        <taxon>Craniata</taxon>
        <taxon>Vertebrata</taxon>
        <taxon>Euteleostomi</taxon>
        <taxon>Archelosauria</taxon>
        <taxon>Testudinata</taxon>
        <taxon>Testudines</taxon>
        <taxon>Cryptodira</taxon>
        <taxon>Durocryptodira</taxon>
        <taxon>Testudinoidea</taxon>
        <taxon>Geoemydidae</taxon>
        <taxon>Geoemydinae</taxon>
        <taxon>Mauremys</taxon>
    </lineage>
</organism>
<proteinExistence type="inferred from homology"/>
<dbReference type="FunFam" id="3.80.10.10:FF:000134">
    <property type="entry name" value="F-box and leucine rich repeat protein 13"/>
    <property type="match status" value="1"/>
</dbReference>
<feature type="domain" description="F-box" evidence="18">
    <location>
        <begin position="236"/>
        <end position="282"/>
    </location>
</feature>
<dbReference type="Pfam" id="PF25372">
    <property type="entry name" value="DUF7885"/>
    <property type="match status" value="2"/>
</dbReference>